<evidence type="ECO:0000313" key="5">
    <source>
        <dbReference type="EMBL" id="MSV25912.1"/>
    </source>
</evidence>
<keyword evidence="1" id="KW-0805">Transcription regulation</keyword>
<name>A0A6I2V376_9FIRM</name>
<dbReference type="Pfam" id="PF01381">
    <property type="entry name" value="HTH_3"/>
    <property type="match status" value="1"/>
</dbReference>
<dbReference type="Pfam" id="PF00717">
    <property type="entry name" value="Peptidase_S24"/>
    <property type="match status" value="1"/>
</dbReference>
<dbReference type="PANTHER" id="PTHR40661">
    <property type="match status" value="1"/>
</dbReference>
<feature type="domain" description="HTH cro/C1-type" evidence="4">
    <location>
        <begin position="8"/>
        <end position="62"/>
    </location>
</feature>
<keyword evidence="2" id="KW-0238">DNA-binding</keyword>
<dbReference type="SMART" id="SM00530">
    <property type="entry name" value="HTH_XRE"/>
    <property type="match status" value="1"/>
</dbReference>
<dbReference type="InterPro" id="IPR015927">
    <property type="entry name" value="Peptidase_S24_S26A/B/C"/>
</dbReference>
<evidence type="ECO:0000256" key="3">
    <source>
        <dbReference type="ARBA" id="ARBA00023163"/>
    </source>
</evidence>
<gene>
    <name evidence="5" type="ORF">FYJ78_12215</name>
</gene>
<keyword evidence="6" id="KW-1185">Reference proteome</keyword>
<dbReference type="AlphaFoldDB" id="A0A6I2V376"/>
<dbReference type="GO" id="GO:0003677">
    <property type="term" value="F:DNA binding"/>
    <property type="evidence" value="ECO:0007669"/>
    <property type="project" value="UniProtKB-KW"/>
</dbReference>
<protein>
    <submittedName>
        <fullName evidence="5">Helix-turn-helix domain-containing protein</fullName>
    </submittedName>
</protein>
<accession>A0A6I2V376</accession>
<dbReference type="CDD" id="cd06529">
    <property type="entry name" value="S24_LexA-like"/>
    <property type="match status" value="1"/>
</dbReference>
<dbReference type="Proteomes" id="UP000430222">
    <property type="component" value="Unassembled WGS sequence"/>
</dbReference>
<reference evidence="5 6" key="1">
    <citation type="submission" date="2019-08" db="EMBL/GenBank/DDBJ databases">
        <title>In-depth cultivation of the pig gut microbiome towards novel bacterial diversity and tailored functional studies.</title>
        <authorList>
            <person name="Wylensek D."/>
            <person name="Hitch T.C.A."/>
            <person name="Clavel T."/>
        </authorList>
    </citation>
    <scope>NUCLEOTIDE SEQUENCE [LARGE SCALE GENOMIC DNA]</scope>
    <source>
        <strain evidence="6">WCA-380-WT-3B3</strain>
    </source>
</reference>
<proteinExistence type="predicted"/>
<dbReference type="InterPro" id="IPR001387">
    <property type="entry name" value="Cro/C1-type_HTH"/>
</dbReference>
<comment type="caution">
    <text evidence="5">The sequence shown here is derived from an EMBL/GenBank/DDBJ whole genome shotgun (WGS) entry which is preliminary data.</text>
</comment>
<dbReference type="CDD" id="cd00093">
    <property type="entry name" value="HTH_XRE"/>
    <property type="match status" value="1"/>
</dbReference>
<dbReference type="Gene3D" id="2.10.109.10">
    <property type="entry name" value="Umud Fragment, subunit A"/>
    <property type="match status" value="1"/>
</dbReference>
<dbReference type="InterPro" id="IPR010982">
    <property type="entry name" value="Lambda_DNA-bd_dom_sf"/>
</dbReference>
<evidence type="ECO:0000256" key="1">
    <source>
        <dbReference type="ARBA" id="ARBA00023015"/>
    </source>
</evidence>
<sequence>MASIGEKIRDARKNASMTQVELAKATNLSRSYIGDIEKDRYNPSVSTLQAIAKATNVPVENLLGGDASTPPAPKVTRYTYRITVVGRVAAGQPILAQEEIIDYEYIDERLHKSGDQYFGLVVKGASMEPTIHDGDTIIVRVQESVESGQIAVVLVDGEDATVKEVKETDTGLTLIGHNVAVYAPHFYSREEVEKLPVRIIGRVIQSISKF</sequence>
<evidence type="ECO:0000313" key="6">
    <source>
        <dbReference type="Proteomes" id="UP000430222"/>
    </source>
</evidence>
<dbReference type="InterPro" id="IPR036286">
    <property type="entry name" value="LexA/Signal_pep-like_sf"/>
</dbReference>
<keyword evidence="3" id="KW-0804">Transcription</keyword>
<evidence type="ECO:0000259" key="4">
    <source>
        <dbReference type="PROSITE" id="PS50943"/>
    </source>
</evidence>
<dbReference type="EMBL" id="VUNL01000018">
    <property type="protein sequence ID" value="MSV25912.1"/>
    <property type="molecule type" value="Genomic_DNA"/>
</dbReference>
<dbReference type="SUPFAM" id="SSF47413">
    <property type="entry name" value="lambda repressor-like DNA-binding domains"/>
    <property type="match status" value="1"/>
</dbReference>
<evidence type="ECO:0000256" key="2">
    <source>
        <dbReference type="ARBA" id="ARBA00023125"/>
    </source>
</evidence>
<dbReference type="RefSeq" id="WP_154621675.1">
    <property type="nucleotide sequence ID" value="NZ_VUNL01000018.1"/>
</dbReference>
<dbReference type="InterPro" id="IPR039418">
    <property type="entry name" value="LexA-like"/>
</dbReference>
<dbReference type="PROSITE" id="PS50943">
    <property type="entry name" value="HTH_CROC1"/>
    <property type="match status" value="1"/>
</dbReference>
<dbReference type="Gene3D" id="1.10.260.40">
    <property type="entry name" value="lambda repressor-like DNA-binding domains"/>
    <property type="match status" value="1"/>
</dbReference>
<dbReference type="SUPFAM" id="SSF51306">
    <property type="entry name" value="LexA/Signal peptidase"/>
    <property type="match status" value="1"/>
</dbReference>
<dbReference type="PANTHER" id="PTHR40661:SF1">
    <property type="entry name" value="HTH CRO_C1-TYPE DOMAIN-CONTAINING PROTEIN"/>
    <property type="match status" value="1"/>
</dbReference>
<organism evidence="5 6">
    <name type="scientific">Selenomonas montiformis</name>
    <dbReference type="NCBI Taxonomy" id="2652285"/>
    <lineage>
        <taxon>Bacteria</taxon>
        <taxon>Bacillati</taxon>
        <taxon>Bacillota</taxon>
        <taxon>Negativicutes</taxon>
        <taxon>Selenomonadales</taxon>
        <taxon>Selenomonadaceae</taxon>
        <taxon>Selenomonas</taxon>
    </lineage>
</organism>